<dbReference type="PROSITE" id="PS50104">
    <property type="entry name" value="TIR"/>
    <property type="match status" value="1"/>
</dbReference>
<dbReference type="InterPro" id="IPR035897">
    <property type="entry name" value="Toll_tir_struct_dom_sf"/>
</dbReference>
<dbReference type="SMART" id="SM00028">
    <property type="entry name" value="TPR"/>
    <property type="match status" value="4"/>
</dbReference>
<dbReference type="SMART" id="SM00386">
    <property type="entry name" value="HAT"/>
    <property type="match status" value="3"/>
</dbReference>
<proteinExistence type="predicted"/>
<sequence length="410" mass="47553">MHVNKQVFISYSWLDMKIADQIEQDLSMFQLTLVRDVRNLEYKQSISSFMERIRDADFAILLISDSYLRSKNCMKEVLHLLEERNYEEKVLPIMVKGTQIYTTQERLKYTTHWVEERENLSALINSMPVTAIVNEIAELKTIETIASKTNEFLAYISDKKNLTFDELKDEGYVSILSCLGVVNISHLLELSQISLIQDINEKEIALDQWFEENSPTSDAYSIRASIAKGRGNIKKAEIDFEKALQLNGENAYALNNYGYMLLCKQIRPLKAKELFELAIKVIPTFTTARLNLGVLLSKQFDDHKGAKEQYEKVISYNPTEEKAYNNLANYYKKNVKNTQKNRRLICDLYEKAISLEPNYIEAHLAYGVYLSESIGQHEKALEHYDEVLRIDQKSAELIQALKTRLKNRQK</sequence>
<dbReference type="Pfam" id="PF13676">
    <property type="entry name" value="TIR_2"/>
    <property type="match status" value="1"/>
</dbReference>
<protein>
    <recommendedName>
        <fullName evidence="3">TIR domain-containing protein</fullName>
    </recommendedName>
</protein>
<dbReference type="PANTHER" id="PTHR44227:SF3">
    <property type="entry name" value="PROTEIN O-MANNOSYL-TRANSFERASE TMTC4"/>
    <property type="match status" value="1"/>
</dbReference>
<evidence type="ECO:0000256" key="1">
    <source>
        <dbReference type="ARBA" id="ARBA00022737"/>
    </source>
</evidence>
<reference evidence="4 5" key="1">
    <citation type="submission" date="2013-07" db="EMBL/GenBank/DDBJ databases">
        <title>Comparative Genomic and Metabolomic Analysis of Twelve Strains of Pseudoalteromonas luteoviolacea.</title>
        <authorList>
            <person name="Vynne N.G."/>
            <person name="Mansson M."/>
            <person name="Gram L."/>
        </authorList>
    </citation>
    <scope>NUCLEOTIDE SEQUENCE [LARGE SCALE GENOMIC DNA]</scope>
    <source>
        <strain evidence="4 5">S4060-1</strain>
    </source>
</reference>
<dbReference type="SMART" id="SM00255">
    <property type="entry name" value="TIR"/>
    <property type="match status" value="1"/>
</dbReference>
<dbReference type="Gene3D" id="1.25.40.10">
    <property type="entry name" value="Tetratricopeptide repeat domain"/>
    <property type="match status" value="2"/>
</dbReference>
<dbReference type="SUPFAM" id="SSF52200">
    <property type="entry name" value="Toll/Interleukin receptor TIR domain"/>
    <property type="match status" value="1"/>
</dbReference>
<dbReference type="EMBL" id="AUXX01000005">
    <property type="protein sequence ID" value="KZN69456.1"/>
    <property type="molecule type" value="Genomic_DNA"/>
</dbReference>
<dbReference type="RefSeq" id="WP_063380144.1">
    <property type="nucleotide sequence ID" value="NZ_AUXX01000005.1"/>
</dbReference>
<keyword evidence="1" id="KW-0677">Repeat</keyword>
<keyword evidence="2" id="KW-0802">TPR repeat</keyword>
<evidence type="ECO:0000313" key="4">
    <source>
        <dbReference type="EMBL" id="KZN69456.1"/>
    </source>
</evidence>
<name>A0A167P4Z2_9GAMM</name>
<dbReference type="Pfam" id="PF13431">
    <property type="entry name" value="TPR_17"/>
    <property type="match status" value="1"/>
</dbReference>
<dbReference type="GO" id="GO:0006396">
    <property type="term" value="P:RNA processing"/>
    <property type="evidence" value="ECO:0007669"/>
    <property type="project" value="InterPro"/>
</dbReference>
<dbReference type="Proteomes" id="UP000076661">
    <property type="component" value="Unassembled WGS sequence"/>
</dbReference>
<accession>A0A167P4Z2</accession>
<dbReference type="PATRIC" id="fig|1365257.3.peg.915"/>
<feature type="domain" description="TIR" evidence="3">
    <location>
        <begin position="3"/>
        <end position="140"/>
    </location>
</feature>
<dbReference type="GO" id="GO:0007165">
    <property type="term" value="P:signal transduction"/>
    <property type="evidence" value="ECO:0007669"/>
    <property type="project" value="InterPro"/>
</dbReference>
<dbReference type="InterPro" id="IPR052346">
    <property type="entry name" value="O-mannosyl-transferase_TMTC"/>
</dbReference>
<dbReference type="Pfam" id="PF13181">
    <property type="entry name" value="TPR_8"/>
    <property type="match status" value="2"/>
</dbReference>
<organism evidence="4 5">
    <name type="scientific">Pseudoalteromonas luteoviolacea S4060-1</name>
    <dbReference type="NCBI Taxonomy" id="1365257"/>
    <lineage>
        <taxon>Bacteria</taxon>
        <taxon>Pseudomonadati</taxon>
        <taxon>Pseudomonadota</taxon>
        <taxon>Gammaproteobacteria</taxon>
        <taxon>Alteromonadales</taxon>
        <taxon>Pseudoalteromonadaceae</taxon>
        <taxon>Pseudoalteromonas</taxon>
    </lineage>
</organism>
<dbReference type="AlphaFoldDB" id="A0A167P4Z2"/>
<dbReference type="InterPro" id="IPR019734">
    <property type="entry name" value="TPR_rpt"/>
</dbReference>
<evidence type="ECO:0000259" key="3">
    <source>
        <dbReference type="PROSITE" id="PS50104"/>
    </source>
</evidence>
<evidence type="ECO:0000256" key="2">
    <source>
        <dbReference type="ARBA" id="ARBA00022803"/>
    </source>
</evidence>
<evidence type="ECO:0000313" key="5">
    <source>
        <dbReference type="Proteomes" id="UP000076661"/>
    </source>
</evidence>
<dbReference type="InterPro" id="IPR011990">
    <property type="entry name" value="TPR-like_helical_dom_sf"/>
</dbReference>
<comment type="caution">
    <text evidence="4">The sequence shown here is derived from an EMBL/GenBank/DDBJ whole genome shotgun (WGS) entry which is preliminary data.</text>
</comment>
<dbReference type="SUPFAM" id="SSF48452">
    <property type="entry name" value="TPR-like"/>
    <property type="match status" value="1"/>
</dbReference>
<dbReference type="InterPro" id="IPR003107">
    <property type="entry name" value="HAT"/>
</dbReference>
<dbReference type="PANTHER" id="PTHR44227">
    <property type="match status" value="1"/>
</dbReference>
<dbReference type="Gene3D" id="3.40.50.10140">
    <property type="entry name" value="Toll/interleukin-1 receptor homology (TIR) domain"/>
    <property type="match status" value="1"/>
</dbReference>
<gene>
    <name evidence="4" type="ORF">N478_12550</name>
</gene>
<dbReference type="InterPro" id="IPR000157">
    <property type="entry name" value="TIR_dom"/>
</dbReference>